<accession>A0A511QEU5</accession>
<evidence type="ECO:0000313" key="2">
    <source>
        <dbReference type="Proteomes" id="UP000321922"/>
    </source>
</evidence>
<gene>
    <name evidence="1" type="ORF">VSA01S_18190</name>
</gene>
<name>A0A511QEU5_9VIBR</name>
<dbReference type="Proteomes" id="UP000321922">
    <property type="component" value="Unassembled WGS sequence"/>
</dbReference>
<sequence length="136" mass="15596">MRIVSINKGFLLILLYLSLCGVVHSETTNVVCASIDGVEWEWLYDEDGRYTQIEGVWGIQPVRARTYIKYFNVAKEKYNEIQQRCQLQAKFAHPADSIFSSWSLFKIITEEGLYMLTEGYVNTLMPYGGITDSGIH</sequence>
<protein>
    <submittedName>
        <fullName evidence="1">Uncharacterized protein</fullName>
    </submittedName>
</protein>
<dbReference type="EMBL" id="BJXJ01000015">
    <property type="protein sequence ID" value="GEM75707.1"/>
    <property type="molecule type" value="Genomic_DNA"/>
</dbReference>
<evidence type="ECO:0000313" key="1">
    <source>
        <dbReference type="EMBL" id="GEM75707.1"/>
    </source>
</evidence>
<proteinExistence type="predicted"/>
<dbReference type="RefSeq" id="WP_050567288.1">
    <property type="nucleotide sequence ID" value="NZ_BAOJ01000029.1"/>
</dbReference>
<keyword evidence="2" id="KW-1185">Reference proteome</keyword>
<reference evidence="1 2" key="1">
    <citation type="submission" date="2019-07" db="EMBL/GenBank/DDBJ databases">
        <title>Whole genome shotgun sequence of Vibrio sagamiensis NBRC 104589.</title>
        <authorList>
            <person name="Hosoyama A."/>
            <person name="Uohara A."/>
            <person name="Ohji S."/>
            <person name="Ichikawa N."/>
        </authorList>
    </citation>
    <scope>NUCLEOTIDE SEQUENCE [LARGE SCALE GENOMIC DNA]</scope>
    <source>
        <strain evidence="1 2">NBRC 104589</strain>
    </source>
</reference>
<dbReference type="OrthoDB" id="5875472at2"/>
<organism evidence="1 2">
    <name type="scientific">Vibrio sagamiensis NBRC 104589</name>
    <dbReference type="NCBI Taxonomy" id="1219064"/>
    <lineage>
        <taxon>Bacteria</taxon>
        <taxon>Pseudomonadati</taxon>
        <taxon>Pseudomonadota</taxon>
        <taxon>Gammaproteobacteria</taxon>
        <taxon>Vibrionales</taxon>
        <taxon>Vibrionaceae</taxon>
        <taxon>Vibrio</taxon>
    </lineage>
</organism>
<comment type="caution">
    <text evidence="1">The sequence shown here is derived from an EMBL/GenBank/DDBJ whole genome shotgun (WGS) entry which is preliminary data.</text>
</comment>
<dbReference type="AlphaFoldDB" id="A0A511QEU5"/>